<dbReference type="GO" id="GO:0032259">
    <property type="term" value="P:methylation"/>
    <property type="evidence" value="ECO:0007669"/>
    <property type="project" value="UniProtKB-KW"/>
</dbReference>
<evidence type="ECO:0000256" key="2">
    <source>
        <dbReference type="ARBA" id="ARBA00004286"/>
    </source>
</evidence>
<feature type="domain" description="Post-SET" evidence="13">
    <location>
        <begin position="572"/>
        <end position="588"/>
    </location>
</feature>
<dbReference type="Gene3D" id="3.30.40.10">
    <property type="entry name" value="Zinc/RING finger domain, C3HC4 (zinc finger)"/>
    <property type="match status" value="1"/>
</dbReference>
<dbReference type="InterPro" id="IPR013083">
    <property type="entry name" value="Znf_RING/FYVE/PHD"/>
</dbReference>
<feature type="domain" description="SET" evidence="12">
    <location>
        <begin position="436"/>
        <end position="568"/>
    </location>
</feature>
<evidence type="ECO:0000256" key="8">
    <source>
        <dbReference type="ARBA" id="ARBA00022771"/>
    </source>
</evidence>
<sequence>MNTPSSSGTNNRSQTQATAVRHHILRGDFKDNEYPKNYSSTASRFSLQTKFVHEGSKNEKLRANYVTDEFSKCIICKKVGSNLLSCEGLQNGREGRLCVSRFHKDCILKYNDGGFNARYAALPECQNLLLCPLHCCHDCNKSGYKQSAYKGELLECHLCFRSFHEATCLPSGSKVYPVEWNDDQMEKTRMIKCPSHPTPKQWKHVEKQFPQAITVCHKCSESNKKYPLVDCKTCQRVFHSRCIPIKKVDEQTVDKERCDFCLENGVIRVNSPVLVKYGHRFYLGLTRPSSLYPKKEEAKLTKIGMSVVQWPLDKNTMSVVPIKNMVQLDKNYLKMARNLNERNEWKKQIDEFKKREEFPKLYKEVAKEISRSVPYRIQSLPTFSMTIADSDCGCHGNADCSTDDCSYRNIVVECPPTCSSGKRCKNRFVTNGEMHPGIERRATDDRGYGVFATEDIKSETNLVEYVGEVIDEVEKNKRLEVINVSGDLEASHYNMRMKKVHFYMDSTRAGNIARYLNHSCEPNAEVLEVGVYVPNQSKSKTKMKFEPRILVRTTRPIRKNEEITIDYDMDMVNHVCLCGSSKCSGRMKAGAVQDVEMKKGDDVFNILRKYADKSSPKKTEEKVIPKKRQRQQKLPWTPTKKARLE</sequence>
<keyword evidence="8" id="KW-0863">Zinc-finger</keyword>
<dbReference type="InterPro" id="IPR001965">
    <property type="entry name" value="Znf_PHD"/>
</dbReference>
<dbReference type="SUPFAM" id="SSF57903">
    <property type="entry name" value="FYVE/PHD zinc finger"/>
    <property type="match status" value="1"/>
</dbReference>
<dbReference type="Pfam" id="PF00856">
    <property type="entry name" value="SET"/>
    <property type="match status" value="1"/>
</dbReference>
<keyword evidence="9" id="KW-0862">Zinc</keyword>
<feature type="region of interest" description="Disordered" evidence="11">
    <location>
        <begin position="613"/>
        <end position="645"/>
    </location>
</feature>
<dbReference type="SUPFAM" id="SSF82199">
    <property type="entry name" value="SET domain"/>
    <property type="match status" value="1"/>
</dbReference>
<keyword evidence="7" id="KW-0479">Metal-binding</keyword>
<dbReference type="GO" id="GO:0005634">
    <property type="term" value="C:nucleus"/>
    <property type="evidence" value="ECO:0007669"/>
    <property type="project" value="UniProtKB-SubCell"/>
</dbReference>
<evidence type="ECO:0000256" key="3">
    <source>
        <dbReference type="ARBA" id="ARBA00022454"/>
    </source>
</evidence>
<evidence type="ECO:0008006" key="16">
    <source>
        <dbReference type="Google" id="ProtNLM"/>
    </source>
</evidence>
<dbReference type="PROSITE" id="PS50868">
    <property type="entry name" value="POST_SET"/>
    <property type="match status" value="1"/>
</dbReference>
<dbReference type="KEGG" id="crq:GCK72_012034"/>
<dbReference type="Proteomes" id="UP000483820">
    <property type="component" value="Chromosome IV"/>
</dbReference>
<evidence type="ECO:0000313" key="15">
    <source>
        <dbReference type="Proteomes" id="UP000483820"/>
    </source>
</evidence>
<dbReference type="InterPro" id="IPR001214">
    <property type="entry name" value="SET_dom"/>
</dbReference>
<feature type="compositionally biased region" description="Basic and acidic residues" evidence="11">
    <location>
        <begin position="613"/>
        <end position="624"/>
    </location>
</feature>
<evidence type="ECO:0000256" key="1">
    <source>
        <dbReference type="ARBA" id="ARBA00004123"/>
    </source>
</evidence>
<dbReference type="GeneID" id="9818898"/>
<dbReference type="EMBL" id="WUAV01000004">
    <property type="protein sequence ID" value="KAF1755584.1"/>
    <property type="molecule type" value="Genomic_DNA"/>
</dbReference>
<evidence type="ECO:0000256" key="6">
    <source>
        <dbReference type="ARBA" id="ARBA00022691"/>
    </source>
</evidence>
<organism evidence="14 15">
    <name type="scientific">Caenorhabditis remanei</name>
    <name type="common">Caenorhabditis vulgaris</name>
    <dbReference type="NCBI Taxonomy" id="31234"/>
    <lineage>
        <taxon>Eukaryota</taxon>
        <taxon>Metazoa</taxon>
        <taxon>Ecdysozoa</taxon>
        <taxon>Nematoda</taxon>
        <taxon>Chromadorea</taxon>
        <taxon>Rhabditida</taxon>
        <taxon>Rhabditina</taxon>
        <taxon>Rhabditomorpha</taxon>
        <taxon>Rhabditoidea</taxon>
        <taxon>Rhabditidae</taxon>
        <taxon>Peloderinae</taxon>
        <taxon>Caenorhabditis</taxon>
    </lineage>
</organism>
<evidence type="ECO:0000313" key="14">
    <source>
        <dbReference type="EMBL" id="KAF1755584.1"/>
    </source>
</evidence>
<dbReference type="InterPro" id="IPR050777">
    <property type="entry name" value="SET2_Histone-Lys_MeTrsfase"/>
</dbReference>
<evidence type="ECO:0000256" key="9">
    <source>
        <dbReference type="ARBA" id="ARBA00022833"/>
    </source>
</evidence>
<keyword evidence="3" id="KW-0158">Chromosome</keyword>
<keyword evidence="6" id="KW-0949">S-adenosyl-L-methionine</keyword>
<dbReference type="AlphaFoldDB" id="A0A6A5GLM5"/>
<dbReference type="Gene3D" id="2.170.270.10">
    <property type="entry name" value="SET domain"/>
    <property type="match status" value="1"/>
</dbReference>
<dbReference type="PANTHER" id="PTHR22884">
    <property type="entry name" value="SET DOMAIN PROTEINS"/>
    <property type="match status" value="1"/>
</dbReference>
<evidence type="ECO:0000256" key="5">
    <source>
        <dbReference type="ARBA" id="ARBA00022679"/>
    </source>
</evidence>
<dbReference type="InterPro" id="IPR011011">
    <property type="entry name" value="Znf_FYVE_PHD"/>
</dbReference>
<dbReference type="RefSeq" id="XP_003103412.2">
    <property type="nucleotide sequence ID" value="XM_003103364.2"/>
</dbReference>
<evidence type="ECO:0000256" key="10">
    <source>
        <dbReference type="ARBA" id="ARBA00023242"/>
    </source>
</evidence>
<proteinExistence type="predicted"/>
<dbReference type="GO" id="GO:0008270">
    <property type="term" value="F:zinc ion binding"/>
    <property type="evidence" value="ECO:0007669"/>
    <property type="project" value="UniProtKB-KW"/>
</dbReference>
<evidence type="ECO:0000256" key="11">
    <source>
        <dbReference type="SAM" id="MobiDB-lite"/>
    </source>
</evidence>
<dbReference type="InterPro" id="IPR003616">
    <property type="entry name" value="Post-SET_dom"/>
</dbReference>
<name>A0A6A5GLM5_CAERE</name>
<protein>
    <recommendedName>
        <fullName evidence="16">SET domain-containing protein</fullName>
    </recommendedName>
</protein>
<reference evidence="14 15" key="1">
    <citation type="submission" date="2019-12" db="EMBL/GenBank/DDBJ databases">
        <title>Chromosome-level assembly of the Caenorhabditis remanei genome.</title>
        <authorList>
            <person name="Teterina A.A."/>
            <person name="Willis J.H."/>
            <person name="Phillips P.C."/>
        </authorList>
    </citation>
    <scope>NUCLEOTIDE SEQUENCE [LARGE SCALE GENOMIC DNA]</scope>
    <source>
        <strain evidence="14 15">PX506</strain>
        <tissue evidence="14">Whole organism</tissue>
    </source>
</reference>
<gene>
    <name evidence="14" type="ORF">GCK72_012034</name>
</gene>
<evidence type="ECO:0000256" key="4">
    <source>
        <dbReference type="ARBA" id="ARBA00022603"/>
    </source>
</evidence>
<accession>A0A6A5GLM5</accession>
<dbReference type="SMART" id="SM00249">
    <property type="entry name" value="PHD"/>
    <property type="match status" value="2"/>
</dbReference>
<dbReference type="CTD" id="9818898"/>
<comment type="subcellular location">
    <subcellularLocation>
        <location evidence="2">Chromosome</location>
    </subcellularLocation>
    <subcellularLocation>
        <location evidence="1">Nucleus</location>
    </subcellularLocation>
</comment>
<evidence type="ECO:0000259" key="12">
    <source>
        <dbReference type="PROSITE" id="PS50280"/>
    </source>
</evidence>
<keyword evidence="10" id="KW-0539">Nucleus</keyword>
<dbReference type="InterPro" id="IPR046341">
    <property type="entry name" value="SET_dom_sf"/>
</dbReference>
<keyword evidence="5" id="KW-0808">Transferase</keyword>
<dbReference type="PROSITE" id="PS50280">
    <property type="entry name" value="SET"/>
    <property type="match status" value="1"/>
</dbReference>
<dbReference type="SMART" id="SM00317">
    <property type="entry name" value="SET"/>
    <property type="match status" value="1"/>
</dbReference>
<keyword evidence="4" id="KW-0489">Methyltransferase</keyword>
<comment type="caution">
    <text evidence="14">The sequence shown here is derived from an EMBL/GenBank/DDBJ whole genome shotgun (WGS) entry which is preliminary data.</text>
</comment>
<evidence type="ECO:0000259" key="13">
    <source>
        <dbReference type="PROSITE" id="PS50868"/>
    </source>
</evidence>
<evidence type="ECO:0000256" key="7">
    <source>
        <dbReference type="ARBA" id="ARBA00022723"/>
    </source>
</evidence>
<dbReference type="GO" id="GO:0005694">
    <property type="term" value="C:chromosome"/>
    <property type="evidence" value="ECO:0007669"/>
    <property type="project" value="UniProtKB-SubCell"/>
</dbReference>
<dbReference type="GO" id="GO:0008168">
    <property type="term" value="F:methyltransferase activity"/>
    <property type="evidence" value="ECO:0007669"/>
    <property type="project" value="UniProtKB-KW"/>
</dbReference>